<proteinExistence type="predicted"/>
<protein>
    <submittedName>
        <fullName evidence="2">Calcineurin-like phosphoesterase superfamily domain</fullName>
    </submittedName>
</protein>
<name>A0A9W7STX8_9PEZI</name>
<comment type="caution">
    <text evidence="2">The sequence shown here is derived from an EMBL/GenBank/DDBJ whole genome shotgun (WGS) entry which is preliminary data.</text>
</comment>
<dbReference type="PANTHER" id="PTHR12905">
    <property type="entry name" value="METALLOPHOSPHOESTERASE"/>
    <property type="match status" value="1"/>
</dbReference>
<dbReference type="Gene3D" id="3.60.21.10">
    <property type="match status" value="1"/>
</dbReference>
<accession>A0A9W7STX8</accession>
<dbReference type="SUPFAM" id="SSF56300">
    <property type="entry name" value="Metallo-dependent phosphatases"/>
    <property type="match status" value="1"/>
</dbReference>
<dbReference type="AlphaFoldDB" id="A0A9W7STX8"/>
<dbReference type="PANTHER" id="PTHR12905:SF16">
    <property type="entry name" value="SER_THR PROTEIN PHOSPHATASE FAMILY PROTEIN (AFU_ORTHOLOGUE AFUA_1G06000)"/>
    <property type="match status" value="1"/>
</dbReference>
<dbReference type="EMBL" id="RIBY02001479">
    <property type="protein sequence ID" value="KAH9828657.1"/>
    <property type="molecule type" value="Genomic_DNA"/>
</dbReference>
<evidence type="ECO:0000313" key="2">
    <source>
        <dbReference type="EMBL" id="KAH9828657.1"/>
    </source>
</evidence>
<dbReference type="InterPro" id="IPR051693">
    <property type="entry name" value="UPF0046_metallophosphoest"/>
</dbReference>
<dbReference type="InterPro" id="IPR029052">
    <property type="entry name" value="Metallo-depent_PP-like"/>
</dbReference>
<feature type="compositionally biased region" description="Basic residues" evidence="1">
    <location>
        <begin position="9"/>
        <end position="19"/>
    </location>
</feature>
<reference evidence="2 3" key="2">
    <citation type="journal article" date="2021" name="Curr. Genet.">
        <title>Genetic response to nitrogen starvation in the aggressive Eucalyptus foliar pathogen Teratosphaeria destructans.</title>
        <authorList>
            <person name="Havenga M."/>
            <person name="Wingfield B.D."/>
            <person name="Wingfield M.J."/>
            <person name="Dreyer L.L."/>
            <person name="Roets F."/>
            <person name="Aylward J."/>
        </authorList>
    </citation>
    <scope>NUCLEOTIDE SEQUENCE [LARGE SCALE GENOMIC DNA]</scope>
    <source>
        <strain evidence="2">CMW44962</strain>
    </source>
</reference>
<gene>
    <name evidence="2" type="ORF">Tdes44962_MAKER09240</name>
</gene>
<evidence type="ECO:0000313" key="3">
    <source>
        <dbReference type="Proteomes" id="UP001138500"/>
    </source>
</evidence>
<sequence>MAHLDTHPGAHRVHLRHAQRGTWRGLHAPERRRPHPRRRPHQPRQPRGIEKAIAWIEKADFAAKIVVAGNHDLSLDRTYQIKHADGWKVEAESVDGCRRLLTQASSITYLEHAGAVIDLAEKDVSLQIFGSPYSPARAKEQNWAFQYSDRDADGIWSAIPVDLDVLVTHSPPADPATPAPTGRTAAGRGAHILRWDEENKGCALPDGATGVEGVIRSRWADPGAGPGNKKQSLLDLAGTRGGRVLEARRETAIVNASVMARSFGRGAKAFHKPIVVDLVLPTGRREARP</sequence>
<feature type="region of interest" description="Disordered" evidence="1">
    <location>
        <begin position="1"/>
        <end position="48"/>
    </location>
</feature>
<dbReference type="Proteomes" id="UP001138500">
    <property type="component" value="Unassembled WGS sequence"/>
</dbReference>
<dbReference type="OrthoDB" id="630188at2759"/>
<reference evidence="2 3" key="1">
    <citation type="journal article" date="2018" name="IMA Fungus">
        <title>IMA Genome-F 10: Nine draft genome sequences of Claviceps purpurea s.lat., including C. arundinis, C. humidiphila, and C. cf. spartinae, pseudomolecules for the pitch canker pathogen Fusarium circinatum, draft genome of Davidsoniella eucalypti, Grosmannia galeiformis, Quambalaria eucalypti, and Teratosphaeria destructans.</title>
        <authorList>
            <person name="Wingfield B.D."/>
            <person name="Liu M."/>
            <person name="Nguyen H.D."/>
            <person name="Lane F.A."/>
            <person name="Morgan S.W."/>
            <person name="De Vos L."/>
            <person name="Wilken P.M."/>
            <person name="Duong T.A."/>
            <person name="Aylward J."/>
            <person name="Coetzee M.P."/>
            <person name="Dadej K."/>
            <person name="De Beer Z.W."/>
            <person name="Findlay W."/>
            <person name="Havenga M."/>
            <person name="Kolarik M."/>
            <person name="Menzies J.G."/>
            <person name="Naidoo K."/>
            <person name="Pochopski O."/>
            <person name="Shoukouhi P."/>
            <person name="Santana Q.C."/>
            <person name="Seifert K.A."/>
            <person name="Soal N."/>
            <person name="Steenkamp E.T."/>
            <person name="Tatham C.T."/>
            <person name="van der Nest M.A."/>
            <person name="Wingfield M.J."/>
        </authorList>
    </citation>
    <scope>NUCLEOTIDE SEQUENCE [LARGE SCALE GENOMIC DNA]</scope>
    <source>
        <strain evidence="2">CMW44962</strain>
    </source>
</reference>
<keyword evidence="3" id="KW-1185">Reference proteome</keyword>
<evidence type="ECO:0000256" key="1">
    <source>
        <dbReference type="SAM" id="MobiDB-lite"/>
    </source>
</evidence>
<organism evidence="2 3">
    <name type="scientific">Teratosphaeria destructans</name>
    <dbReference type="NCBI Taxonomy" id="418781"/>
    <lineage>
        <taxon>Eukaryota</taxon>
        <taxon>Fungi</taxon>
        <taxon>Dikarya</taxon>
        <taxon>Ascomycota</taxon>
        <taxon>Pezizomycotina</taxon>
        <taxon>Dothideomycetes</taxon>
        <taxon>Dothideomycetidae</taxon>
        <taxon>Mycosphaerellales</taxon>
        <taxon>Teratosphaeriaceae</taxon>
        <taxon>Teratosphaeria</taxon>
    </lineage>
</organism>
<feature type="compositionally biased region" description="Basic residues" evidence="1">
    <location>
        <begin position="30"/>
        <end position="44"/>
    </location>
</feature>